<dbReference type="STRING" id="3983.A0A2C9W0G0"/>
<evidence type="ECO:0008006" key="3">
    <source>
        <dbReference type="Google" id="ProtNLM"/>
    </source>
</evidence>
<evidence type="ECO:0000256" key="1">
    <source>
        <dbReference type="SAM" id="Phobius"/>
    </source>
</evidence>
<feature type="transmembrane region" description="Helical" evidence="1">
    <location>
        <begin position="65"/>
        <end position="86"/>
    </location>
</feature>
<organism evidence="2">
    <name type="scientific">Manihot esculenta</name>
    <name type="common">Cassava</name>
    <name type="synonym">Jatropha manihot</name>
    <dbReference type="NCBI Taxonomy" id="3983"/>
    <lineage>
        <taxon>Eukaryota</taxon>
        <taxon>Viridiplantae</taxon>
        <taxon>Streptophyta</taxon>
        <taxon>Embryophyta</taxon>
        <taxon>Tracheophyta</taxon>
        <taxon>Spermatophyta</taxon>
        <taxon>Magnoliopsida</taxon>
        <taxon>eudicotyledons</taxon>
        <taxon>Gunneridae</taxon>
        <taxon>Pentapetalae</taxon>
        <taxon>rosids</taxon>
        <taxon>fabids</taxon>
        <taxon>Malpighiales</taxon>
        <taxon>Euphorbiaceae</taxon>
        <taxon>Crotonoideae</taxon>
        <taxon>Manihoteae</taxon>
        <taxon>Manihot</taxon>
    </lineage>
</organism>
<evidence type="ECO:0000313" key="2">
    <source>
        <dbReference type="EMBL" id="OAY52318.1"/>
    </source>
</evidence>
<gene>
    <name evidence="2" type="ORF">MANES_04G073500</name>
</gene>
<dbReference type="AlphaFoldDB" id="A0A2C9W0G0"/>
<name>A0A2C9W0G0_MANES</name>
<feature type="transmembrane region" description="Helical" evidence="1">
    <location>
        <begin position="29"/>
        <end position="53"/>
    </location>
</feature>
<dbReference type="PANTHER" id="PTHR33640">
    <property type="entry name" value="TRANSMEMBRANE PROTEIN"/>
    <property type="match status" value="1"/>
</dbReference>
<reference evidence="2" key="1">
    <citation type="submission" date="2016-02" db="EMBL/GenBank/DDBJ databases">
        <title>WGS assembly of Manihot esculenta.</title>
        <authorList>
            <person name="Bredeson J.V."/>
            <person name="Prochnik S.E."/>
            <person name="Lyons J.B."/>
            <person name="Schmutz J."/>
            <person name="Grimwood J."/>
            <person name="Vrebalov J."/>
            <person name="Bart R.S."/>
            <person name="Amuge T."/>
            <person name="Ferguson M.E."/>
            <person name="Green R."/>
            <person name="Putnam N."/>
            <person name="Stites J."/>
            <person name="Rounsley S."/>
            <person name="Rokhsar D.S."/>
        </authorList>
    </citation>
    <scope>NUCLEOTIDE SEQUENCE [LARGE SCALE GENOMIC DNA]</scope>
    <source>
        <tissue evidence="2">Leaf</tissue>
    </source>
</reference>
<keyword evidence="1" id="KW-1133">Transmembrane helix</keyword>
<proteinExistence type="predicted"/>
<sequence length="227" mass="25996">MGSFNIINIKVEKENAMKKHRQLQKFANLFRFIEICLILALISRFSVGLPVAVKNSTEYFKDITVILLSPRFVFILGNAIVITLFAKSGQFSGQDPSEKNSRTDLYEEFVEKSERNQIMQRYEAGNRGKQSSCVECIVTEATCTSVESKNYQRSRSEKLDRVTINKPCIQLRRSATEKCRGSADSGEGWVKVSYPEDNMSNEEFRCTVEAFIARQKRFRKDEENSIG</sequence>
<keyword evidence="1" id="KW-0472">Membrane</keyword>
<protein>
    <recommendedName>
        <fullName evidence="3">DUF4408 domain-containing protein</fullName>
    </recommendedName>
</protein>
<dbReference type="EMBL" id="CM004390">
    <property type="protein sequence ID" value="OAY52318.1"/>
    <property type="molecule type" value="Genomic_DNA"/>
</dbReference>
<keyword evidence="1" id="KW-0812">Transmembrane</keyword>
<accession>A0A2C9W0G0</accession>
<dbReference type="PANTHER" id="PTHR33640:SF8">
    <property type="entry name" value="TRANSMEMBRANE PROTEIN"/>
    <property type="match status" value="1"/>
</dbReference>